<dbReference type="AlphaFoldDB" id="A0A4Q7NHS6"/>
<feature type="region of interest" description="Disordered" evidence="1">
    <location>
        <begin position="54"/>
        <end position="73"/>
    </location>
</feature>
<comment type="caution">
    <text evidence="2">The sequence shown here is derived from an EMBL/GenBank/DDBJ whole genome shotgun (WGS) entry which is preliminary data.</text>
</comment>
<name>A0A4Q7NHS6_9BURK</name>
<dbReference type="Proteomes" id="UP000292445">
    <property type="component" value="Unassembled WGS sequence"/>
</dbReference>
<keyword evidence="3" id="KW-1185">Reference proteome</keyword>
<protein>
    <submittedName>
        <fullName evidence="2">Uncharacterized protein</fullName>
    </submittedName>
</protein>
<gene>
    <name evidence="2" type="ORF">EV675_0466</name>
</gene>
<evidence type="ECO:0000256" key="1">
    <source>
        <dbReference type="SAM" id="MobiDB-lite"/>
    </source>
</evidence>
<dbReference type="EMBL" id="SGXC01000001">
    <property type="protein sequence ID" value="RZS84449.1"/>
    <property type="molecule type" value="Genomic_DNA"/>
</dbReference>
<feature type="region of interest" description="Disordered" evidence="1">
    <location>
        <begin position="1"/>
        <end position="23"/>
    </location>
</feature>
<evidence type="ECO:0000313" key="3">
    <source>
        <dbReference type="Proteomes" id="UP000292445"/>
    </source>
</evidence>
<accession>A0A4Q7NHS6</accession>
<evidence type="ECO:0000313" key="2">
    <source>
        <dbReference type="EMBL" id="RZS84449.1"/>
    </source>
</evidence>
<dbReference type="Gene3D" id="1.50.10.100">
    <property type="entry name" value="Chondroitin AC/alginate lyase"/>
    <property type="match status" value="1"/>
</dbReference>
<reference evidence="2 3" key="1">
    <citation type="submission" date="2019-02" db="EMBL/GenBank/DDBJ databases">
        <title>Genomic Encyclopedia of Type Strains, Phase IV (KMG-IV): sequencing the most valuable type-strain genomes for metagenomic binning, comparative biology and taxonomic classification.</title>
        <authorList>
            <person name="Goeker M."/>
        </authorList>
    </citation>
    <scope>NUCLEOTIDE SEQUENCE [LARGE SCALE GENOMIC DNA]</scope>
    <source>
        <strain evidence="2 3">K24</strain>
    </source>
</reference>
<proteinExistence type="predicted"/>
<organism evidence="2 3">
    <name type="scientific">Pigmentiphaga kullae</name>
    <dbReference type="NCBI Taxonomy" id="151784"/>
    <lineage>
        <taxon>Bacteria</taxon>
        <taxon>Pseudomonadati</taxon>
        <taxon>Pseudomonadota</taxon>
        <taxon>Betaproteobacteria</taxon>
        <taxon>Burkholderiales</taxon>
        <taxon>Alcaligenaceae</taxon>
        <taxon>Pigmentiphaga</taxon>
    </lineage>
</organism>
<dbReference type="OrthoDB" id="9763014at2"/>
<dbReference type="InterPro" id="IPR008929">
    <property type="entry name" value="Chondroitin_lyas"/>
</dbReference>
<sequence length="260" mass="29532">MTRQAAGATGGAGHVRGDRRPPAGLRRLLSRLVRDYLHGMKRHERYLMDPVHGRSPSLRPAARRWPAGSGPRSMTAPRAFSFQGIERVLPDSRGWHHQPWGQDWIGQLHRFDDLNAADAEQRREWHRALVLNWAVANGPGRGPGWEAPSLAPRIVNWIKWDLRGGGLASETTRRSLVVQVRYLRHFFSRQWRDGSRPDIAKALIFAGSYFADSRESRAWLRKGLRALNTLAPTDLSTEDLRDLALLSLVYPDLHPPHGHR</sequence>
<dbReference type="RefSeq" id="WP_130355813.1">
    <property type="nucleotide sequence ID" value="NZ_SGXC01000001.1"/>
</dbReference>